<comment type="caution">
    <text evidence="2">The sequence shown here is derived from an EMBL/GenBank/DDBJ whole genome shotgun (WGS) entry which is preliminary data.</text>
</comment>
<organism evidence="2 3">
    <name type="scientific">Blastopirellula marina DSM 3645</name>
    <dbReference type="NCBI Taxonomy" id="314230"/>
    <lineage>
        <taxon>Bacteria</taxon>
        <taxon>Pseudomonadati</taxon>
        <taxon>Planctomycetota</taxon>
        <taxon>Planctomycetia</taxon>
        <taxon>Pirellulales</taxon>
        <taxon>Pirellulaceae</taxon>
        <taxon>Blastopirellula</taxon>
    </lineage>
</organism>
<keyword evidence="1" id="KW-1133">Transmembrane helix</keyword>
<dbReference type="GO" id="GO:0006508">
    <property type="term" value="P:proteolysis"/>
    <property type="evidence" value="ECO:0007669"/>
    <property type="project" value="UniProtKB-KW"/>
</dbReference>
<sequence length="120" mass="12802">MVVYWGGVVVYWDGVVVYCGGVVVYAGGVTVMLCADAASGIHGSKTIASAKVGKFITAISWECPESYRRDGIESAGLHLSGRSTTPKKDLQRHSANCVRKEVVEASVMSHFTQSGYQARG</sequence>
<keyword evidence="2" id="KW-0378">Hydrolase</keyword>
<name>A3ZUA2_9BACT</name>
<dbReference type="Proteomes" id="UP000004358">
    <property type="component" value="Unassembled WGS sequence"/>
</dbReference>
<dbReference type="GO" id="GO:0008233">
    <property type="term" value="F:peptidase activity"/>
    <property type="evidence" value="ECO:0007669"/>
    <property type="project" value="UniProtKB-KW"/>
</dbReference>
<keyword evidence="1" id="KW-0472">Membrane</keyword>
<evidence type="ECO:0000256" key="1">
    <source>
        <dbReference type="SAM" id="Phobius"/>
    </source>
</evidence>
<reference evidence="2 3" key="1">
    <citation type="submission" date="2006-02" db="EMBL/GenBank/DDBJ databases">
        <authorList>
            <person name="Amann R."/>
            <person name="Ferriera S."/>
            <person name="Johnson J."/>
            <person name="Kravitz S."/>
            <person name="Halpern A."/>
            <person name="Remington K."/>
            <person name="Beeson K."/>
            <person name="Tran B."/>
            <person name="Rogers Y.-H."/>
            <person name="Friedman R."/>
            <person name="Venter J.C."/>
        </authorList>
    </citation>
    <scope>NUCLEOTIDE SEQUENCE [LARGE SCALE GENOMIC DNA]</scope>
    <source>
        <strain evidence="2 3">DSM 3645</strain>
    </source>
</reference>
<keyword evidence="1" id="KW-0812">Transmembrane</keyword>
<protein>
    <submittedName>
        <fullName evidence="2">ATP-dependent protease ATP-binding subunit</fullName>
    </submittedName>
</protein>
<evidence type="ECO:0000313" key="3">
    <source>
        <dbReference type="Proteomes" id="UP000004358"/>
    </source>
</evidence>
<gene>
    <name evidence="2" type="ORF">DSM3645_21734</name>
</gene>
<proteinExistence type="predicted"/>
<dbReference type="HOGENOM" id="CLU_2045160_0_0_0"/>
<keyword evidence="2" id="KW-0645">Protease</keyword>
<keyword evidence="2" id="KW-0067">ATP-binding</keyword>
<evidence type="ECO:0000313" key="2">
    <source>
        <dbReference type="EMBL" id="EAQ79805.1"/>
    </source>
</evidence>
<dbReference type="GO" id="GO:0005524">
    <property type="term" value="F:ATP binding"/>
    <property type="evidence" value="ECO:0007669"/>
    <property type="project" value="UniProtKB-KW"/>
</dbReference>
<keyword evidence="2" id="KW-0547">Nucleotide-binding</keyword>
<accession>A3ZUA2</accession>
<dbReference type="EMBL" id="AANZ01000012">
    <property type="protein sequence ID" value="EAQ79805.1"/>
    <property type="molecule type" value="Genomic_DNA"/>
</dbReference>
<dbReference type="AlphaFoldDB" id="A3ZUA2"/>
<feature type="transmembrane region" description="Helical" evidence="1">
    <location>
        <begin position="15"/>
        <end position="35"/>
    </location>
</feature>